<dbReference type="EMBL" id="QKUF01000064">
    <property type="protein sequence ID" value="PZW18056.1"/>
    <property type="molecule type" value="Genomic_DNA"/>
</dbReference>
<reference evidence="1 2" key="1">
    <citation type="submission" date="2018-06" db="EMBL/GenBank/DDBJ databases">
        <title>Genomic Encyclopedia of Archaeal and Bacterial Type Strains, Phase II (KMG-II): from individual species to whole genera.</title>
        <authorList>
            <person name="Goeker M."/>
        </authorList>
    </citation>
    <scope>NUCLEOTIDE SEQUENCE [LARGE SCALE GENOMIC DNA]</scope>
    <source>
        <strain evidence="1 2">ATCC BAA-1881</strain>
    </source>
</reference>
<sequence length="96" mass="10614">MWSKSSMRANVNTLQLLEAVVRGNFHAQMAFEAIVALLKHSGLPRTLSFDRDSRCEGSTSGCEAPSVLSRFLLCGRGRPAICPSQRREFNGGVKRF</sequence>
<proteinExistence type="predicted"/>
<protein>
    <submittedName>
        <fullName evidence="1">Uncharacterized protein</fullName>
    </submittedName>
</protein>
<name>A0A326TQB8_THEHA</name>
<dbReference type="RefSeq" id="WP_137686363.1">
    <property type="nucleotide sequence ID" value="NZ_BIFX01000002.1"/>
</dbReference>
<organism evidence="1 2">
    <name type="scientific">Thermosporothrix hazakensis</name>
    <dbReference type="NCBI Taxonomy" id="644383"/>
    <lineage>
        <taxon>Bacteria</taxon>
        <taxon>Bacillati</taxon>
        <taxon>Chloroflexota</taxon>
        <taxon>Ktedonobacteria</taxon>
        <taxon>Ktedonobacterales</taxon>
        <taxon>Thermosporotrichaceae</taxon>
        <taxon>Thermosporothrix</taxon>
    </lineage>
</organism>
<dbReference type="AlphaFoldDB" id="A0A326TQB8"/>
<comment type="caution">
    <text evidence="1">The sequence shown here is derived from an EMBL/GenBank/DDBJ whole genome shotgun (WGS) entry which is preliminary data.</text>
</comment>
<dbReference type="OrthoDB" id="156043at2"/>
<keyword evidence="2" id="KW-1185">Reference proteome</keyword>
<gene>
    <name evidence="1" type="ORF">EI42_06386</name>
</gene>
<dbReference type="Proteomes" id="UP000248806">
    <property type="component" value="Unassembled WGS sequence"/>
</dbReference>
<accession>A0A326TQB8</accession>
<evidence type="ECO:0000313" key="2">
    <source>
        <dbReference type="Proteomes" id="UP000248806"/>
    </source>
</evidence>
<evidence type="ECO:0000313" key="1">
    <source>
        <dbReference type="EMBL" id="PZW18056.1"/>
    </source>
</evidence>